<evidence type="ECO:0000256" key="3">
    <source>
        <dbReference type="PIRSR" id="PIRSR004848-1"/>
    </source>
</evidence>
<protein>
    <recommendedName>
        <fullName evidence="2">Pyridoxal phosphate homeostasis protein</fullName>
        <shortName evidence="2">PLP homeostasis protein</shortName>
    </recommendedName>
</protein>
<proteinExistence type="inferred from homology"/>
<comment type="cofactor">
    <cofactor evidence="3">
        <name>pyridoxal 5'-phosphate</name>
        <dbReference type="ChEBI" id="CHEBI:597326"/>
    </cofactor>
</comment>
<dbReference type="AlphaFoldDB" id="A0AAU8A2M5"/>
<dbReference type="PROSITE" id="PS01211">
    <property type="entry name" value="UPF0001"/>
    <property type="match status" value="1"/>
</dbReference>
<dbReference type="InterPro" id="IPR001608">
    <property type="entry name" value="Ala_racemase_N"/>
</dbReference>
<evidence type="ECO:0000259" key="5">
    <source>
        <dbReference type="Pfam" id="PF01168"/>
    </source>
</evidence>
<dbReference type="Pfam" id="PF01168">
    <property type="entry name" value="Ala_racemase_N"/>
    <property type="match status" value="1"/>
</dbReference>
<dbReference type="InterPro" id="IPR011078">
    <property type="entry name" value="PyrdxlP_homeostasis"/>
</dbReference>
<dbReference type="NCBIfam" id="TIGR00044">
    <property type="entry name" value="YggS family pyridoxal phosphate-dependent enzyme"/>
    <property type="match status" value="1"/>
</dbReference>
<sequence length="244" mass="27220">MGRITNQLMAIQYRIDAAAEEYGRDPETIQLIAVSKTFPSAAIEEAMHAGQRAFGENYVQEAVDKIKQLDKLRPWLEWHFIGPLQSNKTAEIAEHFDWMHTIDRLKIAERLSVQREPHARLGPLQVCVQVNISGEESKSGVHPSEALALCEQIAPLRGLTLRGLMAIPEPTQNPNEQRKSFAAVRELFESIRMQKEMTAGFHNFDTLSMGMSEDLEAAIAEGATMIRVGSAIFGQRPPSAKIEA</sequence>
<dbReference type="EMBL" id="CP099959">
    <property type="protein sequence ID" value="XCC57468.1"/>
    <property type="molecule type" value="Genomic_DNA"/>
</dbReference>
<comment type="function">
    <text evidence="2">Pyridoxal 5'-phosphate (PLP)-binding protein, which is involved in PLP homeostasis.</text>
</comment>
<reference evidence="6" key="1">
    <citation type="submission" date="2022-06" db="EMBL/GenBank/DDBJ databases">
        <title>New Polynucleobacter species.</title>
        <authorList>
            <person name="Hahn M.W."/>
        </authorList>
    </citation>
    <scope>NUCLEOTIDE SEQUENCE</scope>
    <source>
        <strain evidence="6">UK-FUSCHL-C3</strain>
    </source>
</reference>
<organism evidence="6">
    <name type="scientific">Polynucleobacter sp. UK-FUSCHL-C3</name>
    <dbReference type="NCBI Taxonomy" id="2955208"/>
    <lineage>
        <taxon>Bacteria</taxon>
        <taxon>Pseudomonadati</taxon>
        <taxon>Pseudomonadota</taxon>
        <taxon>Betaproteobacteria</taxon>
        <taxon>Burkholderiales</taxon>
        <taxon>Burkholderiaceae</taxon>
        <taxon>Polynucleobacter</taxon>
    </lineage>
</organism>
<comment type="similarity">
    <text evidence="2 4">Belongs to the pyridoxal phosphate-binding protein YggS/PROSC family.</text>
</comment>
<evidence type="ECO:0000256" key="4">
    <source>
        <dbReference type="RuleBase" id="RU004514"/>
    </source>
</evidence>
<dbReference type="PANTHER" id="PTHR10146">
    <property type="entry name" value="PROLINE SYNTHETASE CO-TRANSCRIBED BACTERIAL HOMOLOG PROTEIN"/>
    <property type="match status" value="1"/>
</dbReference>
<dbReference type="FunFam" id="3.20.20.10:FF:000018">
    <property type="entry name" value="Pyridoxal phosphate homeostasis protein"/>
    <property type="match status" value="1"/>
</dbReference>
<dbReference type="Gene3D" id="3.20.20.10">
    <property type="entry name" value="Alanine racemase"/>
    <property type="match status" value="1"/>
</dbReference>
<dbReference type="PANTHER" id="PTHR10146:SF14">
    <property type="entry name" value="PYRIDOXAL PHOSPHATE HOMEOSTASIS PROTEIN"/>
    <property type="match status" value="1"/>
</dbReference>
<dbReference type="RefSeq" id="WP_353438498.1">
    <property type="nucleotide sequence ID" value="NZ_CP099959.1"/>
</dbReference>
<dbReference type="PIRSF" id="PIRSF004848">
    <property type="entry name" value="YBL036c_PLPDEIII"/>
    <property type="match status" value="1"/>
</dbReference>
<accession>A0AAU8A2M5</accession>
<name>A0AAU8A2M5_9BURK</name>
<dbReference type="HAMAP" id="MF_02087">
    <property type="entry name" value="PLP_homeostasis"/>
    <property type="match status" value="1"/>
</dbReference>
<keyword evidence="1 2" id="KW-0663">Pyridoxal phosphate</keyword>
<evidence type="ECO:0000256" key="1">
    <source>
        <dbReference type="ARBA" id="ARBA00022898"/>
    </source>
</evidence>
<dbReference type="CDD" id="cd06824">
    <property type="entry name" value="PLPDE_III_Yggs_like"/>
    <property type="match status" value="1"/>
</dbReference>
<dbReference type="InterPro" id="IPR029066">
    <property type="entry name" value="PLP-binding_barrel"/>
</dbReference>
<dbReference type="GO" id="GO:0030170">
    <property type="term" value="F:pyridoxal phosphate binding"/>
    <property type="evidence" value="ECO:0007669"/>
    <property type="project" value="UniProtKB-UniRule"/>
</dbReference>
<gene>
    <name evidence="6" type="ORF">NKE59_08230</name>
</gene>
<dbReference type="SUPFAM" id="SSF51419">
    <property type="entry name" value="PLP-binding barrel"/>
    <property type="match status" value="1"/>
</dbReference>
<feature type="domain" description="Alanine racemase N-terminal" evidence="5">
    <location>
        <begin position="9"/>
        <end position="237"/>
    </location>
</feature>
<evidence type="ECO:0000313" key="6">
    <source>
        <dbReference type="EMBL" id="XCC57468.1"/>
    </source>
</evidence>
<feature type="modified residue" description="N6-(pyridoxal phosphate)lysine" evidence="2 3">
    <location>
        <position position="36"/>
    </location>
</feature>
<evidence type="ECO:0000256" key="2">
    <source>
        <dbReference type="HAMAP-Rule" id="MF_02087"/>
    </source>
</evidence>